<protein>
    <recommendedName>
        <fullName evidence="3">FCP1 homology domain-containing protein</fullName>
    </recommendedName>
</protein>
<gene>
    <name evidence="1" type="ORF">HMPREF0322_05155</name>
</gene>
<dbReference type="Gene3D" id="3.40.50.1000">
    <property type="entry name" value="HAD superfamily/HAD-like"/>
    <property type="match status" value="1"/>
</dbReference>
<evidence type="ECO:0008006" key="3">
    <source>
        <dbReference type="Google" id="ProtNLM"/>
    </source>
</evidence>
<dbReference type="SUPFAM" id="SSF56784">
    <property type="entry name" value="HAD-like"/>
    <property type="match status" value="1"/>
</dbReference>
<dbReference type="HOGENOM" id="CLU_134963_0_0_9"/>
<dbReference type="RefSeq" id="WP_005817049.1">
    <property type="nucleotide sequence ID" value="NZ_JH414491.1"/>
</dbReference>
<dbReference type="EMBL" id="AFZX01000137">
    <property type="protein sequence ID" value="EHL04235.1"/>
    <property type="molecule type" value="Genomic_DNA"/>
</dbReference>
<accession>G9XVX2</accession>
<organism evidence="1 2">
    <name type="scientific">Desulfitobacterium hafniense DP7</name>
    <dbReference type="NCBI Taxonomy" id="537010"/>
    <lineage>
        <taxon>Bacteria</taxon>
        <taxon>Bacillati</taxon>
        <taxon>Bacillota</taxon>
        <taxon>Clostridia</taxon>
        <taxon>Eubacteriales</taxon>
        <taxon>Desulfitobacteriaceae</taxon>
        <taxon>Desulfitobacterium</taxon>
    </lineage>
</organism>
<sequence>MNKSTKKCIVSSLNKTWIFDLDGTVVKHNGHKIDGHDTLLMGAKEFFSDLPDGDMIVFITSRSLEYKAETEQFLTEAGIRFDAVLYGAPYGERILVNDTKPSGLPTAIAVNTVRDVFISEEFVVDEKL</sequence>
<comment type="caution">
    <text evidence="1">The sequence shown here is derived from an EMBL/GenBank/DDBJ whole genome shotgun (WGS) entry which is preliminary data.</text>
</comment>
<dbReference type="InterPro" id="IPR036412">
    <property type="entry name" value="HAD-like_sf"/>
</dbReference>
<evidence type="ECO:0000313" key="2">
    <source>
        <dbReference type="Proteomes" id="UP000004416"/>
    </source>
</evidence>
<name>G9XVX2_DESHA</name>
<dbReference type="InterPro" id="IPR023214">
    <property type="entry name" value="HAD_sf"/>
</dbReference>
<dbReference type="PATRIC" id="fig|537010.4.peg.4799"/>
<proteinExistence type="predicted"/>
<reference evidence="1 2" key="1">
    <citation type="submission" date="2011-08" db="EMBL/GenBank/DDBJ databases">
        <authorList>
            <person name="Weinstock G."/>
            <person name="Sodergren E."/>
            <person name="Clifton S."/>
            <person name="Fulton L."/>
            <person name="Fulton B."/>
            <person name="Courtney L."/>
            <person name="Fronick C."/>
            <person name="Harrison M."/>
            <person name="Strong C."/>
            <person name="Farmer C."/>
            <person name="Delahaunty K."/>
            <person name="Markovic C."/>
            <person name="Hall O."/>
            <person name="Minx P."/>
            <person name="Tomlinson C."/>
            <person name="Mitreva M."/>
            <person name="Hou S."/>
            <person name="Chen J."/>
            <person name="Wollam A."/>
            <person name="Pepin K.H."/>
            <person name="Johnson M."/>
            <person name="Bhonagiri V."/>
            <person name="Zhang X."/>
            <person name="Suruliraj S."/>
            <person name="Warren W."/>
            <person name="Chinwalla A."/>
            <person name="Mardis E.R."/>
            <person name="Wilson R.K."/>
        </authorList>
    </citation>
    <scope>NUCLEOTIDE SEQUENCE [LARGE SCALE GENOMIC DNA]</scope>
    <source>
        <strain evidence="1 2">DP7</strain>
    </source>
</reference>
<evidence type="ECO:0000313" key="1">
    <source>
        <dbReference type="EMBL" id="EHL04235.1"/>
    </source>
</evidence>
<dbReference type="AlphaFoldDB" id="G9XVX2"/>
<dbReference type="Proteomes" id="UP000004416">
    <property type="component" value="Unassembled WGS sequence"/>
</dbReference>